<protein>
    <submittedName>
        <fullName evidence="1">Uncharacterized protein</fullName>
    </submittedName>
</protein>
<dbReference type="Proteomes" id="UP001222027">
    <property type="component" value="Unassembled WGS sequence"/>
</dbReference>
<name>A0AAV8Q8B8_ENSVE</name>
<sequence>MPAANDRRLWWARWWNRLIAGITKNADVLFDEMPVKHLASLAVYGVVYLVASMDADLVSFLSSSSLVLRMGDVVSVKPTPWLACSGKCIARCYEQATEDLVTRSDS</sequence>
<dbReference type="AlphaFoldDB" id="A0AAV8Q8B8"/>
<comment type="caution">
    <text evidence="1">The sequence shown here is derived from an EMBL/GenBank/DDBJ whole genome shotgun (WGS) entry which is preliminary data.</text>
</comment>
<dbReference type="EMBL" id="JAQQAF010000008">
    <property type="protein sequence ID" value="KAJ8465786.1"/>
    <property type="molecule type" value="Genomic_DNA"/>
</dbReference>
<evidence type="ECO:0000313" key="2">
    <source>
        <dbReference type="Proteomes" id="UP001222027"/>
    </source>
</evidence>
<organism evidence="1 2">
    <name type="scientific">Ensete ventricosum</name>
    <name type="common">Abyssinian banana</name>
    <name type="synonym">Musa ensete</name>
    <dbReference type="NCBI Taxonomy" id="4639"/>
    <lineage>
        <taxon>Eukaryota</taxon>
        <taxon>Viridiplantae</taxon>
        <taxon>Streptophyta</taxon>
        <taxon>Embryophyta</taxon>
        <taxon>Tracheophyta</taxon>
        <taxon>Spermatophyta</taxon>
        <taxon>Magnoliopsida</taxon>
        <taxon>Liliopsida</taxon>
        <taxon>Zingiberales</taxon>
        <taxon>Musaceae</taxon>
        <taxon>Ensete</taxon>
    </lineage>
</organism>
<accession>A0AAV8Q8B8</accession>
<gene>
    <name evidence="1" type="ORF">OPV22_028338</name>
</gene>
<proteinExistence type="predicted"/>
<keyword evidence="2" id="KW-1185">Reference proteome</keyword>
<reference evidence="1 2" key="1">
    <citation type="submission" date="2022-12" db="EMBL/GenBank/DDBJ databases">
        <title>Chromosome-scale assembly of the Ensete ventricosum genome.</title>
        <authorList>
            <person name="Dussert Y."/>
            <person name="Stocks J."/>
            <person name="Wendawek A."/>
            <person name="Woldeyes F."/>
            <person name="Nichols R.A."/>
            <person name="Borrell J.S."/>
        </authorList>
    </citation>
    <scope>NUCLEOTIDE SEQUENCE [LARGE SCALE GENOMIC DNA]</scope>
    <source>
        <strain evidence="2">cv. Maze</strain>
        <tissue evidence="1">Seeds</tissue>
    </source>
</reference>
<evidence type="ECO:0000313" key="1">
    <source>
        <dbReference type="EMBL" id="KAJ8465786.1"/>
    </source>
</evidence>